<dbReference type="InterPro" id="IPR043128">
    <property type="entry name" value="Rev_trsase/Diguanyl_cyclase"/>
</dbReference>
<dbReference type="GO" id="GO:0052621">
    <property type="term" value="F:diguanylate cyclase activity"/>
    <property type="evidence" value="ECO:0007669"/>
    <property type="project" value="TreeGrafter"/>
</dbReference>
<dbReference type="PROSITE" id="PS50887">
    <property type="entry name" value="GGDEF"/>
    <property type="match status" value="1"/>
</dbReference>
<dbReference type="EMBL" id="JACHEN010000006">
    <property type="protein sequence ID" value="MBB6215192.1"/>
    <property type="molecule type" value="Genomic_DNA"/>
</dbReference>
<dbReference type="AlphaFoldDB" id="A0A841KW96"/>
<dbReference type="RefSeq" id="WP_184309269.1">
    <property type="nucleotide sequence ID" value="NZ_JACHEN010000006.1"/>
</dbReference>
<evidence type="ECO:0000259" key="2">
    <source>
        <dbReference type="PROSITE" id="PS50887"/>
    </source>
</evidence>
<dbReference type="SUPFAM" id="SSF55073">
    <property type="entry name" value="Nucleotide cyclase"/>
    <property type="match status" value="1"/>
</dbReference>
<feature type="coiled-coil region" evidence="1">
    <location>
        <begin position="248"/>
        <end position="275"/>
    </location>
</feature>
<dbReference type="InterPro" id="IPR018540">
    <property type="entry name" value="Spo0E-like"/>
</dbReference>
<name>A0A841KW96_9FIRM</name>
<keyword evidence="1" id="KW-0175">Coiled coil</keyword>
<dbReference type="InterPro" id="IPR029787">
    <property type="entry name" value="Nucleotide_cyclase"/>
</dbReference>
<keyword evidence="4" id="KW-1185">Reference proteome</keyword>
<dbReference type="Pfam" id="PF09388">
    <property type="entry name" value="SpoOE-like"/>
    <property type="match status" value="1"/>
</dbReference>
<organism evidence="3 4">
    <name type="scientific">Anaerosolibacter carboniphilus</name>
    <dbReference type="NCBI Taxonomy" id="1417629"/>
    <lineage>
        <taxon>Bacteria</taxon>
        <taxon>Bacillati</taxon>
        <taxon>Bacillota</taxon>
        <taxon>Clostridia</taxon>
        <taxon>Peptostreptococcales</taxon>
        <taxon>Thermotaleaceae</taxon>
        <taxon>Anaerosolibacter</taxon>
    </lineage>
</organism>
<proteinExistence type="predicted"/>
<protein>
    <submittedName>
        <fullName evidence="3">Diguanylate cyclase (GGDEF)-like protein</fullName>
    </submittedName>
</protein>
<dbReference type="GO" id="GO:0043709">
    <property type="term" value="P:cell adhesion involved in single-species biofilm formation"/>
    <property type="evidence" value="ECO:0007669"/>
    <property type="project" value="TreeGrafter"/>
</dbReference>
<dbReference type="GO" id="GO:1902201">
    <property type="term" value="P:negative regulation of bacterial-type flagellum-dependent cell motility"/>
    <property type="evidence" value="ECO:0007669"/>
    <property type="project" value="TreeGrafter"/>
</dbReference>
<comment type="caution">
    <text evidence="3">The sequence shown here is derived from an EMBL/GenBank/DDBJ whole genome shotgun (WGS) entry which is preliminary data.</text>
</comment>
<reference evidence="3 4" key="1">
    <citation type="submission" date="2020-08" db="EMBL/GenBank/DDBJ databases">
        <title>Genomic Encyclopedia of Type Strains, Phase IV (KMG-IV): sequencing the most valuable type-strain genomes for metagenomic binning, comparative biology and taxonomic classification.</title>
        <authorList>
            <person name="Goeker M."/>
        </authorList>
    </citation>
    <scope>NUCLEOTIDE SEQUENCE [LARGE SCALE GENOMIC DNA]</scope>
    <source>
        <strain evidence="3 4">DSM 103526</strain>
    </source>
</reference>
<dbReference type="PANTHER" id="PTHR45138:SF23">
    <property type="entry name" value="SIGNALING PROTEIN"/>
    <property type="match status" value="1"/>
</dbReference>
<evidence type="ECO:0000256" key="1">
    <source>
        <dbReference type="SAM" id="Coils"/>
    </source>
</evidence>
<dbReference type="InterPro" id="IPR050469">
    <property type="entry name" value="Diguanylate_Cyclase"/>
</dbReference>
<dbReference type="CDD" id="cd01949">
    <property type="entry name" value="GGDEF"/>
    <property type="match status" value="1"/>
</dbReference>
<dbReference type="GO" id="GO:0005886">
    <property type="term" value="C:plasma membrane"/>
    <property type="evidence" value="ECO:0007669"/>
    <property type="project" value="TreeGrafter"/>
</dbReference>
<feature type="domain" description="GGDEF" evidence="2">
    <location>
        <begin position="118"/>
        <end position="250"/>
    </location>
</feature>
<dbReference type="Gene3D" id="3.30.70.270">
    <property type="match status" value="1"/>
</dbReference>
<dbReference type="NCBIfam" id="TIGR00254">
    <property type="entry name" value="GGDEF"/>
    <property type="match status" value="1"/>
</dbReference>
<dbReference type="Proteomes" id="UP000579281">
    <property type="component" value="Unassembled WGS sequence"/>
</dbReference>
<evidence type="ECO:0000313" key="4">
    <source>
        <dbReference type="Proteomes" id="UP000579281"/>
    </source>
</evidence>
<dbReference type="SMART" id="SM00267">
    <property type="entry name" value="GGDEF"/>
    <property type="match status" value="1"/>
</dbReference>
<dbReference type="PANTHER" id="PTHR45138">
    <property type="entry name" value="REGULATORY COMPONENTS OF SENSORY TRANSDUCTION SYSTEM"/>
    <property type="match status" value="1"/>
</dbReference>
<dbReference type="Pfam" id="PF00990">
    <property type="entry name" value="GGDEF"/>
    <property type="match status" value="1"/>
</dbReference>
<gene>
    <name evidence="3" type="ORF">HNQ80_001281</name>
</gene>
<dbReference type="InterPro" id="IPR000160">
    <property type="entry name" value="GGDEF_dom"/>
</dbReference>
<dbReference type="GO" id="GO:0043937">
    <property type="term" value="P:regulation of sporulation"/>
    <property type="evidence" value="ECO:0007669"/>
    <property type="project" value="InterPro"/>
</dbReference>
<accession>A0A841KW96</accession>
<evidence type="ECO:0000313" key="3">
    <source>
        <dbReference type="EMBL" id="MBB6215192.1"/>
    </source>
</evidence>
<sequence length="315" mass="36437">MIGNMYGMKSRFILLDKDGKVVYGSQGNKDEINAFLEESHVYDRIKTGDFGIKKWGDSQVTMERIFVNNQSLYVIELIADVQAGRFSSMAYKDMMSGLYNRNMWEYMMHNKFTEVQGCFDTLMIIDIDNLKEVNDSEGHAVGDIQIRIVSESIKESIREEDIAFRYGGDEFVILLNGLKNKDIQKLMDRIREKINEKSKDHGIHVSMGVSSFDNFSGLMGAFQKADNLLYAEKQCKKLQVGSKKYKELLKLRKNMDEIRNHLNDLMGENKDHLNEDVLGLSRELDHVIYRYSMMEIGLKSKELLKKQGNSNIKYK</sequence>